<proteinExistence type="predicted"/>
<feature type="compositionally biased region" description="Low complexity" evidence="1">
    <location>
        <begin position="242"/>
        <end position="253"/>
    </location>
</feature>
<sequence length="373" mass="39946">MATLAARLAWRQQQHAFFTTSNSLPASRASGPTRSSLATGRPSAPLHSSVRPRRHLQQQRRHESSGSGPNTNEHAKSGPSSGPSQTGGSGGSSNSSSGTGSNAAAAQAAAKEARRRATAERIANGSLRFMPGFIGRRLRGPLEGMVRSPGSHIVSFLIIHEITAILPLLGFMSLFVYMDWVPTAWVAGPWAGWALEGVRKYAGYFRKKGWFGMGGADTAEGERKLEGELEEEVQYQKRGQDTTSTSSSGSTGTMGVEAAQTKKSGWFGFSSSKKDHKEEEATSAIAAHEDAKTKDKSTASKVATTTWHAVKRVVTFDNIDTGYKTSIQFAAAYAITKMLLPARLAFSIWLTPSGARAFSSLWRFVRGGATASK</sequence>
<dbReference type="InParanoid" id="A0A136J879"/>
<organism evidence="2 3">
    <name type="scientific">Microdochium bolleyi</name>
    <dbReference type="NCBI Taxonomy" id="196109"/>
    <lineage>
        <taxon>Eukaryota</taxon>
        <taxon>Fungi</taxon>
        <taxon>Dikarya</taxon>
        <taxon>Ascomycota</taxon>
        <taxon>Pezizomycotina</taxon>
        <taxon>Sordariomycetes</taxon>
        <taxon>Xylariomycetidae</taxon>
        <taxon>Xylariales</taxon>
        <taxon>Microdochiaceae</taxon>
        <taxon>Microdochium</taxon>
    </lineage>
</organism>
<name>A0A136J879_9PEZI</name>
<feature type="region of interest" description="Disordered" evidence="1">
    <location>
        <begin position="225"/>
        <end position="255"/>
    </location>
</feature>
<reference evidence="3" key="1">
    <citation type="submission" date="2016-02" db="EMBL/GenBank/DDBJ databases">
        <title>Draft genome sequence of Microdochium bolleyi, a fungal endophyte of beachgrass.</title>
        <authorList>
            <consortium name="DOE Joint Genome Institute"/>
            <person name="David A.S."/>
            <person name="May G."/>
            <person name="Haridas S."/>
            <person name="Lim J."/>
            <person name="Wang M."/>
            <person name="Labutti K."/>
            <person name="Lipzen A."/>
            <person name="Barry K."/>
            <person name="Grigoriev I.V."/>
        </authorList>
    </citation>
    <scope>NUCLEOTIDE SEQUENCE [LARGE SCALE GENOMIC DNA]</scope>
    <source>
        <strain evidence="3">J235TASD1</strain>
    </source>
</reference>
<keyword evidence="3" id="KW-1185">Reference proteome</keyword>
<dbReference type="EMBL" id="KQ964248">
    <property type="protein sequence ID" value="KXJ93351.1"/>
    <property type="molecule type" value="Genomic_DNA"/>
</dbReference>
<dbReference type="OrthoDB" id="5580261at2759"/>
<dbReference type="AlphaFoldDB" id="A0A136J879"/>
<feature type="region of interest" description="Disordered" evidence="1">
    <location>
        <begin position="269"/>
        <end position="292"/>
    </location>
</feature>
<evidence type="ECO:0000313" key="2">
    <source>
        <dbReference type="EMBL" id="KXJ93351.1"/>
    </source>
</evidence>
<dbReference type="PANTHER" id="PTHR28002:SF1">
    <property type="entry name" value="MIOREX COMPLEX COMPONENT 11"/>
    <property type="match status" value="1"/>
</dbReference>
<dbReference type="GO" id="GO:0005739">
    <property type="term" value="C:mitochondrion"/>
    <property type="evidence" value="ECO:0007669"/>
    <property type="project" value="TreeGrafter"/>
</dbReference>
<protein>
    <submittedName>
        <fullName evidence="2">Uncharacterized protein</fullName>
    </submittedName>
</protein>
<accession>A0A136J879</accession>
<feature type="compositionally biased region" description="Polar residues" evidence="1">
    <location>
        <begin position="20"/>
        <end position="38"/>
    </location>
</feature>
<feature type="compositionally biased region" description="Basic residues" evidence="1">
    <location>
        <begin position="50"/>
        <end position="59"/>
    </location>
</feature>
<dbReference type="PANTHER" id="PTHR28002">
    <property type="entry name" value="MIOREX COMPLEX COMPONENT 11"/>
    <property type="match status" value="1"/>
</dbReference>
<evidence type="ECO:0000256" key="1">
    <source>
        <dbReference type="SAM" id="MobiDB-lite"/>
    </source>
</evidence>
<gene>
    <name evidence="2" type="ORF">Micbo1qcDRAFT_232905</name>
</gene>
<dbReference type="STRING" id="196109.A0A136J879"/>
<dbReference type="Pfam" id="PF10306">
    <property type="entry name" value="FLILHELTA"/>
    <property type="match status" value="1"/>
</dbReference>
<feature type="region of interest" description="Disordered" evidence="1">
    <location>
        <begin position="20"/>
        <end position="117"/>
    </location>
</feature>
<feature type="compositionally biased region" description="Low complexity" evidence="1">
    <location>
        <begin position="92"/>
        <end position="110"/>
    </location>
</feature>
<dbReference type="Proteomes" id="UP000070501">
    <property type="component" value="Unassembled WGS sequence"/>
</dbReference>
<evidence type="ECO:0000313" key="3">
    <source>
        <dbReference type="Proteomes" id="UP000070501"/>
    </source>
</evidence>
<dbReference type="InterPro" id="IPR018811">
    <property type="entry name" value="MRX11"/>
</dbReference>